<dbReference type="GO" id="GO:0052381">
    <property type="term" value="F:tRNA dimethylallyltransferase activity"/>
    <property type="evidence" value="ECO:0000318"/>
    <property type="project" value="GO_Central"/>
</dbReference>
<gene>
    <name evidence="11" type="ORF">GSPATT00010366001</name>
</gene>
<dbReference type="EMBL" id="CT868174">
    <property type="protein sequence ID" value="CAK74132.1"/>
    <property type="molecule type" value="Genomic_DNA"/>
</dbReference>
<keyword evidence="8" id="KW-0460">Magnesium</keyword>
<evidence type="ECO:0000256" key="4">
    <source>
        <dbReference type="ARBA" id="ARBA00022679"/>
    </source>
</evidence>
<keyword evidence="6" id="KW-0547">Nucleotide-binding</keyword>
<evidence type="ECO:0000313" key="12">
    <source>
        <dbReference type="Proteomes" id="UP000000600"/>
    </source>
</evidence>
<dbReference type="EC" id="2.5.1.75" evidence="3"/>
<evidence type="ECO:0000256" key="2">
    <source>
        <dbReference type="ARBA" id="ARBA00005842"/>
    </source>
</evidence>
<dbReference type="Gene3D" id="1.10.20.140">
    <property type="match status" value="1"/>
</dbReference>
<dbReference type="GO" id="GO:0006400">
    <property type="term" value="P:tRNA modification"/>
    <property type="evidence" value="ECO:0000318"/>
    <property type="project" value="GO_Central"/>
</dbReference>
<evidence type="ECO:0000256" key="6">
    <source>
        <dbReference type="ARBA" id="ARBA00022741"/>
    </source>
</evidence>
<dbReference type="RefSeq" id="XP_001441529.1">
    <property type="nucleotide sequence ID" value="XM_001441492.2"/>
</dbReference>
<comment type="catalytic activity">
    <reaction evidence="9">
        <text>adenosine(37) in tRNA + dimethylallyl diphosphate = N(6)-dimethylallyladenosine(37) in tRNA + diphosphate</text>
        <dbReference type="Rhea" id="RHEA:26482"/>
        <dbReference type="Rhea" id="RHEA-COMP:10162"/>
        <dbReference type="Rhea" id="RHEA-COMP:10375"/>
        <dbReference type="ChEBI" id="CHEBI:33019"/>
        <dbReference type="ChEBI" id="CHEBI:57623"/>
        <dbReference type="ChEBI" id="CHEBI:74411"/>
        <dbReference type="ChEBI" id="CHEBI:74415"/>
        <dbReference type="EC" id="2.5.1.75"/>
    </reaction>
</comment>
<evidence type="ECO:0000259" key="10">
    <source>
        <dbReference type="PROSITE" id="PS00028"/>
    </source>
</evidence>
<evidence type="ECO:0000256" key="8">
    <source>
        <dbReference type="ARBA" id="ARBA00022842"/>
    </source>
</evidence>
<evidence type="ECO:0000256" key="1">
    <source>
        <dbReference type="ARBA" id="ARBA00001946"/>
    </source>
</evidence>
<dbReference type="GO" id="GO:0005524">
    <property type="term" value="F:ATP binding"/>
    <property type="evidence" value="ECO:0007669"/>
    <property type="project" value="UniProtKB-KW"/>
</dbReference>
<dbReference type="SUPFAM" id="SSF57667">
    <property type="entry name" value="beta-beta-alpha zinc fingers"/>
    <property type="match status" value="1"/>
</dbReference>
<evidence type="ECO:0000256" key="7">
    <source>
        <dbReference type="ARBA" id="ARBA00022840"/>
    </source>
</evidence>
<dbReference type="PANTHER" id="PTHR11088:SF60">
    <property type="entry name" value="TRNA DIMETHYLALLYLTRANSFERASE"/>
    <property type="match status" value="1"/>
</dbReference>
<dbReference type="Pfam" id="PF01715">
    <property type="entry name" value="IPPT"/>
    <property type="match status" value="1"/>
</dbReference>
<dbReference type="OrthoDB" id="775260at2759"/>
<dbReference type="InterPro" id="IPR018022">
    <property type="entry name" value="IPT"/>
</dbReference>
<dbReference type="InterPro" id="IPR039657">
    <property type="entry name" value="Dimethylallyltransferase"/>
</dbReference>
<dbReference type="PANTHER" id="PTHR11088">
    <property type="entry name" value="TRNA DIMETHYLALLYLTRANSFERASE"/>
    <property type="match status" value="1"/>
</dbReference>
<sequence length="423" mass="49776">MNNNGLIVYIIGTTAAGKTNLSLNLGIDNYEIISCDSMQIYKEANIMTAKATAAEQAIKKHHGIDLLDLESEGFNRKQWKNMAIQKIEELQSRGKIPVLVGGTHYYIESILFNQENEEKQIIQAAELNLNGKEPYEYLKEIDPLAAEKFHSQTILEEQITLQNITKIQDNCHLNKQIIILMNVNQEVITSQYFGLNGRKVKIQRRKQLKEYMKCLIKEGQKKYQEYLKDQVIIKTRLVEYYKVLDINNLKKWLQFPNVDDKFRELLNEGAEKLINDTMAYTKKQQQWIKNRILCNSKIDIIANRLFLLEFESTQTFKQQVVNQAEKIYNLFCQLFQQGQLEDEQFKISAQNLENIAIISPEKIEKYKATQKLKQRNNWKKQECQLCNKKMNGPYEIEQHFKSRYHRINLLKEAQLQKKKQKID</sequence>
<feature type="domain" description="C2H2-type" evidence="10">
    <location>
        <begin position="383"/>
        <end position="405"/>
    </location>
</feature>
<dbReference type="STRING" id="5888.A0CTL5"/>
<keyword evidence="12" id="KW-1185">Reference proteome</keyword>
<dbReference type="GeneID" id="5027314"/>
<dbReference type="Proteomes" id="UP000000600">
    <property type="component" value="Unassembled WGS sequence"/>
</dbReference>
<dbReference type="Gene3D" id="3.40.50.300">
    <property type="entry name" value="P-loop containing nucleotide triphosphate hydrolases"/>
    <property type="match status" value="1"/>
</dbReference>
<dbReference type="eggNOG" id="KOG1384">
    <property type="taxonomic scope" value="Eukaryota"/>
</dbReference>
<dbReference type="InterPro" id="IPR013087">
    <property type="entry name" value="Znf_C2H2_type"/>
</dbReference>
<keyword evidence="4" id="KW-0808">Transferase</keyword>
<keyword evidence="5" id="KW-0819">tRNA processing</keyword>
<dbReference type="InterPro" id="IPR036236">
    <property type="entry name" value="Znf_C2H2_sf"/>
</dbReference>
<dbReference type="HOGENOM" id="CLU_032616_2_1_1"/>
<dbReference type="HAMAP" id="MF_00185">
    <property type="entry name" value="IPP_trans"/>
    <property type="match status" value="1"/>
</dbReference>
<dbReference type="SUPFAM" id="SSF52540">
    <property type="entry name" value="P-loop containing nucleoside triphosphate hydrolases"/>
    <property type="match status" value="1"/>
</dbReference>
<keyword evidence="7" id="KW-0067">ATP-binding</keyword>
<dbReference type="KEGG" id="ptm:GSPATT00010366001"/>
<dbReference type="InParanoid" id="A0CTL5"/>
<reference evidence="11 12" key="1">
    <citation type="journal article" date="2006" name="Nature">
        <title>Global trends of whole-genome duplications revealed by the ciliate Paramecium tetraurelia.</title>
        <authorList>
            <consortium name="Genoscope"/>
            <person name="Aury J.-M."/>
            <person name="Jaillon O."/>
            <person name="Duret L."/>
            <person name="Noel B."/>
            <person name="Jubin C."/>
            <person name="Porcel B.M."/>
            <person name="Segurens B."/>
            <person name="Daubin V."/>
            <person name="Anthouard V."/>
            <person name="Aiach N."/>
            <person name="Arnaiz O."/>
            <person name="Billaut A."/>
            <person name="Beisson J."/>
            <person name="Blanc I."/>
            <person name="Bouhouche K."/>
            <person name="Camara F."/>
            <person name="Duharcourt S."/>
            <person name="Guigo R."/>
            <person name="Gogendeau D."/>
            <person name="Katinka M."/>
            <person name="Keller A.-M."/>
            <person name="Kissmehl R."/>
            <person name="Klotz C."/>
            <person name="Koll F."/>
            <person name="Le Moue A."/>
            <person name="Lepere C."/>
            <person name="Malinsky S."/>
            <person name="Nowacki M."/>
            <person name="Nowak J.K."/>
            <person name="Plattner H."/>
            <person name="Poulain J."/>
            <person name="Ruiz F."/>
            <person name="Serrano V."/>
            <person name="Zagulski M."/>
            <person name="Dessen P."/>
            <person name="Betermier M."/>
            <person name="Weissenbach J."/>
            <person name="Scarpelli C."/>
            <person name="Schachter V."/>
            <person name="Sperling L."/>
            <person name="Meyer E."/>
            <person name="Cohen J."/>
            <person name="Wincker P."/>
        </authorList>
    </citation>
    <scope>NUCLEOTIDE SEQUENCE [LARGE SCALE GENOMIC DNA]</scope>
    <source>
        <strain evidence="11 12">Stock d4-2</strain>
    </source>
</reference>
<evidence type="ECO:0000256" key="3">
    <source>
        <dbReference type="ARBA" id="ARBA00012665"/>
    </source>
</evidence>
<name>A0CTL5_PARTE</name>
<dbReference type="PROSITE" id="PS00028">
    <property type="entry name" value="ZINC_FINGER_C2H2_1"/>
    <property type="match status" value="1"/>
</dbReference>
<comment type="similarity">
    <text evidence="2">Belongs to the IPP transferase family.</text>
</comment>
<evidence type="ECO:0000256" key="9">
    <source>
        <dbReference type="ARBA" id="ARBA00049563"/>
    </source>
</evidence>
<proteinExistence type="inferred from homology"/>
<evidence type="ECO:0000313" key="11">
    <source>
        <dbReference type="EMBL" id="CAK74132.1"/>
    </source>
</evidence>
<dbReference type="AlphaFoldDB" id="A0CTL5"/>
<organism evidence="11 12">
    <name type="scientific">Paramecium tetraurelia</name>
    <dbReference type="NCBI Taxonomy" id="5888"/>
    <lineage>
        <taxon>Eukaryota</taxon>
        <taxon>Sar</taxon>
        <taxon>Alveolata</taxon>
        <taxon>Ciliophora</taxon>
        <taxon>Intramacronucleata</taxon>
        <taxon>Oligohymenophorea</taxon>
        <taxon>Peniculida</taxon>
        <taxon>Parameciidae</taxon>
        <taxon>Paramecium</taxon>
    </lineage>
</organism>
<protein>
    <recommendedName>
        <fullName evidence="3">tRNA dimethylallyltransferase</fullName>
        <ecNumber evidence="3">2.5.1.75</ecNumber>
    </recommendedName>
</protein>
<accession>A0CTL5</accession>
<evidence type="ECO:0000256" key="5">
    <source>
        <dbReference type="ARBA" id="ARBA00022694"/>
    </source>
</evidence>
<comment type="cofactor">
    <cofactor evidence="1">
        <name>Mg(2+)</name>
        <dbReference type="ChEBI" id="CHEBI:18420"/>
    </cofactor>
</comment>
<dbReference type="InterPro" id="IPR027417">
    <property type="entry name" value="P-loop_NTPase"/>
</dbReference>
<dbReference type="FunCoup" id="A0CTL5">
    <property type="interactions" value="817"/>
</dbReference>